<accession>A0A0N4TE26</accession>
<reference evidence="1 2" key="2">
    <citation type="submission" date="2018-11" db="EMBL/GenBank/DDBJ databases">
        <authorList>
            <consortium name="Pathogen Informatics"/>
        </authorList>
    </citation>
    <scope>NUCLEOTIDE SEQUENCE [LARGE SCALE GENOMIC DNA]</scope>
</reference>
<sequence>MNHKFLQIRSTVVENLDEYYPRECAFLVYCDARFTPPVITRELAKSTVYISEIYKLISELIF</sequence>
<gene>
    <name evidence="1" type="ORF">BPAG_LOCUS6425</name>
</gene>
<evidence type="ECO:0000313" key="1">
    <source>
        <dbReference type="EMBL" id="VDN87611.1"/>
    </source>
</evidence>
<dbReference type="AlphaFoldDB" id="A0A0N4TE26"/>
<dbReference type="Proteomes" id="UP000278627">
    <property type="component" value="Unassembled WGS sequence"/>
</dbReference>
<evidence type="ECO:0000313" key="3">
    <source>
        <dbReference type="WBParaSite" id="BPAG_0000646401-mRNA-1"/>
    </source>
</evidence>
<dbReference type="EMBL" id="UZAD01005882">
    <property type="protein sequence ID" value="VDN87611.1"/>
    <property type="molecule type" value="Genomic_DNA"/>
</dbReference>
<keyword evidence="2" id="KW-1185">Reference proteome</keyword>
<evidence type="ECO:0000313" key="2">
    <source>
        <dbReference type="Proteomes" id="UP000278627"/>
    </source>
</evidence>
<name>A0A0N4TE26_BRUPA</name>
<reference evidence="3" key="1">
    <citation type="submission" date="2017-02" db="UniProtKB">
        <authorList>
            <consortium name="WormBaseParasite"/>
        </authorList>
    </citation>
    <scope>IDENTIFICATION</scope>
</reference>
<organism evidence="3">
    <name type="scientific">Brugia pahangi</name>
    <name type="common">Filarial nematode worm</name>
    <dbReference type="NCBI Taxonomy" id="6280"/>
    <lineage>
        <taxon>Eukaryota</taxon>
        <taxon>Metazoa</taxon>
        <taxon>Ecdysozoa</taxon>
        <taxon>Nematoda</taxon>
        <taxon>Chromadorea</taxon>
        <taxon>Rhabditida</taxon>
        <taxon>Spirurina</taxon>
        <taxon>Spiruromorpha</taxon>
        <taxon>Filarioidea</taxon>
        <taxon>Onchocercidae</taxon>
        <taxon>Brugia</taxon>
    </lineage>
</organism>
<protein>
    <submittedName>
        <fullName evidence="3">HELICc2 domain-containing protein</fullName>
    </submittedName>
</protein>
<dbReference type="WBParaSite" id="BPAG_0000646401-mRNA-1">
    <property type="protein sequence ID" value="BPAG_0000646401-mRNA-1"/>
    <property type="gene ID" value="BPAG_0000646401"/>
</dbReference>
<proteinExistence type="predicted"/>